<dbReference type="InterPro" id="IPR027417">
    <property type="entry name" value="P-loop_NTPase"/>
</dbReference>
<protein>
    <submittedName>
        <fullName evidence="1">Uncharacterized protein</fullName>
    </submittedName>
</protein>
<gene>
    <name evidence="1" type="ORF">CEXT_189571</name>
</gene>
<proteinExistence type="predicted"/>
<accession>A0AAV4WZ49</accession>
<reference evidence="1 2" key="1">
    <citation type="submission" date="2021-06" db="EMBL/GenBank/DDBJ databases">
        <title>Caerostris extrusa draft genome.</title>
        <authorList>
            <person name="Kono N."/>
            <person name="Arakawa K."/>
        </authorList>
    </citation>
    <scope>NUCLEOTIDE SEQUENCE [LARGE SCALE GENOMIC DNA]</scope>
</reference>
<evidence type="ECO:0000313" key="2">
    <source>
        <dbReference type="Proteomes" id="UP001054945"/>
    </source>
</evidence>
<keyword evidence="2" id="KW-1185">Reference proteome</keyword>
<dbReference type="EMBL" id="BPLR01017028">
    <property type="protein sequence ID" value="GIY88192.1"/>
    <property type="molecule type" value="Genomic_DNA"/>
</dbReference>
<comment type="caution">
    <text evidence="1">The sequence shown here is derived from an EMBL/GenBank/DDBJ whole genome shotgun (WGS) entry which is preliminary data.</text>
</comment>
<sequence length="201" mass="23720">MENPFTFFEHIILFEPIPLGMVSRDSHFPTLHLTPKLFIAYYLVHFTPIYRVHCYHSYLLESQQAVHSKLLQKTTLHLLDAWWPISTCKQYSLIRAFTNTIRKDPTIPIFEYVYTYTRWTIIRPFELKIVELRLEDLFFLKEVKKALSSTEACFLFVFSVDNVSSAYRLERIWIACMKKAMGPDVSSALVCSKIDLRSHPF</sequence>
<organism evidence="1 2">
    <name type="scientific">Caerostris extrusa</name>
    <name type="common">Bark spider</name>
    <name type="synonym">Caerostris bankana</name>
    <dbReference type="NCBI Taxonomy" id="172846"/>
    <lineage>
        <taxon>Eukaryota</taxon>
        <taxon>Metazoa</taxon>
        <taxon>Ecdysozoa</taxon>
        <taxon>Arthropoda</taxon>
        <taxon>Chelicerata</taxon>
        <taxon>Arachnida</taxon>
        <taxon>Araneae</taxon>
        <taxon>Araneomorphae</taxon>
        <taxon>Entelegynae</taxon>
        <taxon>Araneoidea</taxon>
        <taxon>Araneidae</taxon>
        <taxon>Caerostris</taxon>
    </lineage>
</organism>
<dbReference type="Gene3D" id="3.40.50.300">
    <property type="entry name" value="P-loop containing nucleotide triphosphate hydrolases"/>
    <property type="match status" value="1"/>
</dbReference>
<evidence type="ECO:0000313" key="1">
    <source>
        <dbReference type="EMBL" id="GIY88192.1"/>
    </source>
</evidence>
<dbReference type="AlphaFoldDB" id="A0AAV4WZ49"/>
<name>A0AAV4WZ49_CAEEX</name>
<dbReference type="SUPFAM" id="SSF52540">
    <property type="entry name" value="P-loop containing nucleoside triphosphate hydrolases"/>
    <property type="match status" value="1"/>
</dbReference>
<dbReference type="Proteomes" id="UP001054945">
    <property type="component" value="Unassembled WGS sequence"/>
</dbReference>